<feature type="domain" description="Major facilitator superfamily (MFS) profile" evidence="7">
    <location>
        <begin position="8"/>
        <end position="425"/>
    </location>
</feature>
<evidence type="ECO:0000256" key="5">
    <source>
        <dbReference type="ARBA" id="ARBA00023136"/>
    </source>
</evidence>
<comment type="subcellular location">
    <subcellularLocation>
        <location evidence="1">Membrane</location>
        <topology evidence="1">Multi-pass membrane protein</topology>
    </subcellularLocation>
</comment>
<feature type="transmembrane region" description="Helical" evidence="6">
    <location>
        <begin position="328"/>
        <end position="353"/>
    </location>
</feature>
<keyword evidence="3 6" id="KW-0812">Transmembrane</keyword>
<feature type="transmembrane region" description="Helical" evidence="6">
    <location>
        <begin position="74"/>
        <end position="92"/>
    </location>
</feature>
<evidence type="ECO:0000256" key="3">
    <source>
        <dbReference type="ARBA" id="ARBA00022692"/>
    </source>
</evidence>
<feature type="transmembrane region" description="Helical" evidence="6">
    <location>
        <begin position="167"/>
        <end position="189"/>
    </location>
</feature>
<dbReference type="FunFam" id="1.20.1250.20:FF:000034">
    <property type="entry name" value="MFS general substrate transporter"/>
    <property type="match status" value="1"/>
</dbReference>
<dbReference type="Proteomes" id="UP000241462">
    <property type="component" value="Unassembled WGS sequence"/>
</dbReference>
<keyword evidence="9" id="KW-1185">Reference proteome</keyword>
<sequence length="450" mass="50453">MTRIDLHILPFVSLLYLLAFLDRVNIANAKSFGLTTDLNLGGVEYNTILTIFFVPYIFFEIPSNMLLKKLSPRLWLSICGIGFGMVMVFQGLTQNYSGILVTRFFLGLFECGMFPGCFYLLGMWYKRSEAQKRFTFFFCSTSLAGAFGGLLASAIGKMDGVRGYSGWRWIFIIEGSLTFIICVGFLFVFPTFPEDAKWLGETERAYIKARLEADLGKNAIERKITFHDTITVLRDPKVLMGGFMYMGLVVPAYGYAYFSPAILATYKYNAIETQLHSVPPWAAAFGFSMLIAASSDLVRHRFAFTVGPICITLAGFAILLNVHNNLHLQYAALFLVCMGTYSAMPVIVCWYNMNLGGHHRRAIGSAWQIGFGNIGGIIATYSFLAKDAPEYRPGICICIGFSCLSAVSCCLYAGLIAWENRRRQKTVRQELSDYEKTELGDLNPAFRYML</sequence>
<dbReference type="SUPFAM" id="SSF103473">
    <property type="entry name" value="MFS general substrate transporter"/>
    <property type="match status" value="1"/>
</dbReference>
<evidence type="ECO:0000259" key="7">
    <source>
        <dbReference type="PROSITE" id="PS50850"/>
    </source>
</evidence>
<keyword evidence="4 6" id="KW-1133">Transmembrane helix</keyword>
<evidence type="ECO:0000256" key="4">
    <source>
        <dbReference type="ARBA" id="ARBA00022989"/>
    </source>
</evidence>
<dbReference type="PROSITE" id="PS50850">
    <property type="entry name" value="MFS"/>
    <property type="match status" value="1"/>
</dbReference>
<evidence type="ECO:0000256" key="6">
    <source>
        <dbReference type="SAM" id="Phobius"/>
    </source>
</evidence>
<keyword evidence="5 6" id="KW-0472">Membrane</keyword>
<dbReference type="Gene3D" id="1.20.1250.20">
    <property type="entry name" value="MFS general substrate transporter like domains"/>
    <property type="match status" value="1"/>
</dbReference>
<feature type="transmembrane region" description="Helical" evidence="6">
    <location>
        <begin position="302"/>
        <end position="322"/>
    </location>
</feature>
<feature type="transmembrane region" description="Helical" evidence="6">
    <location>
        <begin position="104"/>
        <end position="122"/>
    </location>
</feature>
<organism evidence="8 9">
    <name type="scientific">Coniella lustricola</name>
    <dbReference type="NCBI Taxonomy" id="2025994"/>
    <lineage>
        <taxon>Eukaryota</taxon>
        <taxon>Fungi</taxon>
        <taxon>Dikarya</taxon>
        <taxon>Ascomycota</taxon>
        <taxon>Pezizomycotina</taxon>
        <taxon>Sordariomycetes</taxon>
        <taxon>Sordariomycetidae</taxon>
        <taxon>Diaporthales</taxon>
        <taxon>Schizoparmaceae</taxon>
        <taxon>Coniella</taxon>
    </lineage>
</organism>
<dbReference type="GO" id="GO:0005886">
    <property type="term" value="C:plasma membrane"/>
    <property type="evidence" value="ECO:0007669"/>
    <property type="project" value="TreeGrafter"/>
</dbReference>
<proteinExistence type="predicted"/>
<dbReference type="PANTHER" id="PTHR43791:SF46">
    <property type="entry name" value="MAJOR FACILITATOR SUPERFAMILY (MFS) PROFILE DOMAIN-CONTAINING PROTEIN-RELATED"/>
    <property type="match status" value="1"/>
</dbReference>
<dbReference type="EMBL" id="KZ678373">
    <property type="protein sequence ID" value="PSS03831.1"/>
    <property type="molecule type" value="Genomic_DNA"/>
</dbReference>
<evidence type="ECO:0000256" key="2">
    <source>
        <dbReference type="ARBA" id="ARBA00022448"/>
    </source>
</evidence>
<dbReference type="PANTHER" id="PTHR43791">
    <property type="entry name" value="PERMEASE-RELATED"/>
    <property type="match status" value="1"/>
</dbReference>
<evidence type="ECO:0000313" key="9">
    <source>
        <dbReference type="Proteomes" id="UP000241462"/>
    </source>
</evidence>
<feature type="transmembrane region" description="Helical" evidence="6">
    <location>
        <begin position="45"/>
        <end position="62"/>
    </location>
</feature>
<dbReference type="FunFam" id="1.20.1250.20:FF:000068">
    <property type="entry name" value="MFS general substrate transporter"/>
    <property type="match status" value="1"/>
</dbReference>
<reference evidence="8 9" key="1">
    <citation type="journal article" date="2018" name="Mycol. Prog.">
        <title>Coniella lustricola, a new species from submerged detritus.</title>
        <authorList>
            <person name="Raudabaugh D.B."/>
            <person name="Iturriaga T."/>
            <person name="Carver A."/>
            <person name="Mondo S."/>
            <person name="Pangilinan J."/>
            <person name="Lipzen A."/>
            <person name="He G."/>
            <person name="Amirebrahimi M."/>
            <person name="Grigoriev I.V."/>
            <person name="Miller A.N."/>
        </authorList>
    </citation>
    <scope>NUCLEOTIDE SEQUENCE [LARGE SCALE GENOMIC DNA]</scope>
    <source>
        <strain evidence="8 9">B22-T-1</strain>
    </source>
</reference>
<dbReference type="InterPro" id="IPR036259">
    <property type="entry name" value="MFS_trans_sf"/>
</dbReference>
<feature type="transmembrane region" description="Helical" evidence="6">
    <location>
        <begin position="134"/>
        <end position="155"/>
    </location>
</feature>
<feature type="transmembrane region" description="Helical" evidence="6">
    <location>
        <begin position="365"/>
        <end position="385"/>
    </location>
</feature>
<evidence type="ECO:0000256" key="1">
    <source>
        <dbReference type="ARBA" id="ARBA00004141"/>
    </source>
</evidence>
<evidence type="ECO:0000313" key="8">
    <source>
        <dbReference type="EMBL" id="PSS03831.1"/>
    </source>
</evidence>
<feature type="transmembrane region" description="Helical" evidence="6">
    <location>
        <begin position="278"/>
        <end position="295"/>
    </location>
</feature>
<keyword evidence="2" id="KW-0813">Transport</keyword>
<dbReference type="InterPro" id="IPR011701">
    <property type="entry name" value="MFS"/>
</dbReference>
<dbReference type="InterPro" id="IPR020846">
    <property type="entry name" value="MFS_dom"/>
</dbReference>
<dbReference type="OrthoDB" id="2985014at2759"/>
<protein>
    <submittedName>
        <fullName evidence="8">Major facilitator superfamily domain-containing protein</fullName>
    </submittedName>
</protein>
<gene>
    <name evidence="8" type="ORF">BD289DRAFT_98762</name>
</gene>
<dbReference type="AlphaFoldDB" id="A0A2T3AN10"/>
<dbReference type="GO" id="GO:0022857">
    <property type="term" value="F:transmembrane transporter activity"/>
    <property type="evidence" value="ECO:0007669"/>
    <property type="project" value="InterPro"/>
</dbReference>
<dbReference type="InParanoid" id="A0A2T3AN10"/>
<name>A0A2T3AN10_9PEZI</name>
<dbReference type="Pfam" id="PF07690">
    <property type="entry name" value="MFS_1"/>
    <property type="match status" value="1"/>
</dbReference>
<feature type="transmembrane region" description="Helical" evidence="6">
    <location>
        <begin position="238"/>
        <end position="258"/>
    </location>
</feature>
<accession>A0A2T3AN10</accession>
<feature type="transmembrane region" description="Helical" evidence="6">
    <location>
        <begin position="391"/>
        <end position="418"/>
    </location>
</feature>